<dbReference type="GeneID" id="25259828"/>
<organism evidence="2 3">
    <name type="scientific">Mitosporidium daphniae</name>
    <dbReference type="NCBI Taxonomy" id="1485682"/>
    <lineage>
        <taxon>Eukaryota</taxon>
        <taxon>Fungi</taxon>
        <taxon>Fungi incertae sedis</taxon>
        <taxon>Microsporidia</taxon>
        <taxon>Mitosporidium</taxon>
    </lineage>
</organism>
<dbReference type="PANTHER" id="PTHR12817">
    <property type="entry name" value="TRAFFICKING PROTEIN PARTICLE COMPLEX SUBUNIT 6B"/>
    <property type="match status" value="1"/>
</dbReference>
<dbReference type="InterPro" id="IPR024096">
    <property type="entry name" value="NO_sig/Golgi_transp_ligand-bd"/>
</dbReference>
<comment type="similarity">
    <text evidence="1">Belongs to the TRAPP small subunits family. BET3 subfamily.</text>
</comment>
<dbReference type="Gene3D" id="3.30.1380.20">
    <property type="entry name" value="Trafficking protein particle complex subunit 3"/>
    <property type="match status" value="1"/>
</dbReference>
<evidence type="ECO:0000256" key="1">
    <source>
        <dbReference type="ARBA" id="ARBA00006218"/>
    </source>
</evidence>
<keyword evidence="3" id="KW-1185">Reference proteome</keyword>
<dbReference type="HOGENOM" id="CLU_1547981_0_0_1"/>
<accession>A0A098VU64</accession>
<dbReference type="Proteomes" id="UP000029725">
    <property type="component" value="Unassembled WGS sequence"/>
</dbReference>
<name>A0A098VU64_9MICR</name>
<dbReference type="VEuPathDB" id="MicrosporidiaDB:DI09_3p30"/>
<dbReference type="OrthoDB" id="941624at2759"/>
<proteinExistence type="inferred from homology"/>
<dbReference type="SUPFAM" id="SSF111126">
    <property type="entry name" value="Ligand-binding domain in the NO signalling and Golgi transport"/>
    <property type="match status" value="1"/>
</dbReference>
<dbReference type="GO" id="GO:0005802">
    <property type="term" value="C:trans-Golgi network"/>
    <property type="evidence" value="ECO:0007669"/>
    <property type="project" value="TreeGrafter"/>
</dbReference>
<dbReference type="AlphaFoldDB" id="A0A098VU64"/>
<dbReference type="EMBL" id="JMKJ01000333">
    <property type="protein sequence ID" value="KGG51241.1"/>
    <property type="molecule type" value="Genomic_DNA"/>
</dbReference>
<evidence type="ECO:0000313" key="2">
    <source>
        <dbReference type="EMBL" id="KGG51241.1"/>
    </source>
</evidence>
<dbReference type="Pfam" id="PF04051">
    <property type="entry name" value="TRAPP"/>
    <property type="match status" value="1"/>
</dbReference>
<dbReference type="GO" id="GO:0005801">
    <property type="term" value="C:cis-Golgi network"/>
    <property type="evidence" value="ECO:0007669"/>
    <property type="project" value="TreeGrafter"/>
</dbReference>
<dbReference type="PANTHER" id="PTHR12817:SF0">
    <property type="entry name" value="GEO08327P1"/>
    <property type="match status" value="1"/>
</dbReference>
<dbReference type="GO" id="GO:0030008">
    <property type="term" value="C:TRAPP complex"/>
    <property type="evidence" value="ECO:0007669"/>
    <property type="project" value="TreeGrafter"/>
</dbReference>
<dbReference type="RefSeq" id="XP_013237736.1">
    <property type="nucleotide sequence ID" value="XM_013382282.1"/>
</dbReference>
<dbReference type="InterPro" id="IPR037992">
    <property type="entry name" value="TRAPPC6/Trs33"/>
</dbReference>
<dbReference type="InterPro" id="IPR007194">
    <property type="entry name" value="TRAPP_component"/>
</dbReference>
<protein>
    <submittedName>
        <fullName evidence="2">Uncharacterized protein</fullName>
    </submittedName>
</protein>
<reference evidence="2 3" key="1">
    <citation type="submission" date="2014-04" db="EMBL/GenBank/DDBJ databases">
        <title>A new species of microsporidia sheds light on the evolution of extreme parasitism.</title>
        <authorList>
            <person name="Haag K.L."/>
            <person name="James T.Y."/>
            <person name="Larsson R."/>
            <person name="Schaer T.M."/>
            <person name="Refardt D."/>
            <person name="Pombert J.-F."/>
            <person name="Ebert D."/>
        </authorList>
    </citation>
    <scope>NUCLEOTIDE SEQUENCE [LARGE SCALE GENOMIC DNA]</scope>
    <source>
        <strain evidence="2 3">UGP3</strain>
        <tissue evidence="2">Spores</tissue>
    </source>
</reference>
<sequence length="173" mass="18959">MQIAALPYELLLQEIVHLSAKGLKGHRNIISSNDQNPQTLEISQCSSANIEASQHTSGKSSPDNKEASKLEEIGKEIGMRFSERNGASFSEELEAIKCICRDLWPIINGYKFPIENLKTNHQGTYVLGWKAADATQRYVPNPIIVGIVVGFLSSLGIHVSATGYPGSLHLTRI</sequence>
<comment type="caution">
    <text evidence="2">The sequence shown here is derived from an EMBL/GenBank/DDBJ whole genome shotgun (WGS) entry which is preliminary data.</text>
</comment>
<dbReference type="GO" id="GO:0006888">
    <property type="term" value="P:endoplasmic reticulum to Golgi vesicle-mediated transport"/>
    <property type="evidence" value="ECO:0007669"/>
    <property type="project" value="TreeGrafter"/>
</dbReference>
<evidence type="ECO:0000313" key="3">
    <source>
        <dbReference type="Proteomes" id="UP000029725"/>
    </source>
</evidence>
<gene>
    <name evidence="2" type="ORF">DI09_3p30</name>
</gene>